<accession>A0A8K0MHP1</accession>
<comment type="caution">
    <text evidence="16">The sequence shown here is derived from an EMBL/GenBank/DDBJ whole genome shotgun (WGS) entry which is preliminary data.</text>
</comment>
<dbReference type="CDD" id="cd11314">
    <property type="entry name" value="AmyAc_arch_bac_plant_AmyA"/>
    <property type="match status" value="1"/>
</dbReference>
<dbReference type="Gene3D" id="3.20.20.80">
    <property type="entry name" value="Glycosidases"/>
    <property type="match status" value="1"/>
</dbReference>
<feature type="domain" description="Alpha-amylase C-terminal beta-sheet" evidence="15">
    <location>
        <begin position="362"/>
        <end position="422"/>
    </location>
</feature>
<dbReference type="InterPro" id="IPR006047">
    <property type="entry name" value="GH13_cat_dom"/>
</dbReference>
<dbReference type="Proteomes" id="UP000796880">
    <property type="component" value="Unassembled WGS sequence"/>
</dbReference>
<dbReference type="Pfam" id="PF00128">
    <property type="entry name" value="Alpha-amylase"/>
    <property type="match status" value="1"/>
</dbReference>
<dbReference type="GO" id="GO:0005975">
    <property type="term" value="P:carbohydrate metabolic process"/>
    <property type="evidence" value="ECO:0007669"/>
    <property type="project" value="InterPro"/>
</dbReference>
<evidence type="ECO:0000256" key="2">
    <source>
        <dbReference type="ARBA" id="ARBA00001913"/>
    </source>
</evidence>
<keyword evidence="5" id="KW-0479">Metal-binding</keyword>
<evidence type="ECO:0000256" key="11">
    <source>
        <dbReference type="PIRSR" id="PIRSR001028-1"/>
    </source>
</evidence>
<evidence type="ECO:0000256" key="3">
    <source>
        <dbReference type="ARBA" id="ARBA00008061"/>
    </source>
</evidence>
<dbReference type="PRINTS" id="PR00110">
    <property type="entry name" value="ALPHAAMYLASE"/>
</dbReference>
<organism evidence="16 17">
    <name type="scientific">Rhamnella rubrinervis</name>
    <dbReference type="NCBI Taxonomy" id="2594499"/>
    <lineage>
        <taxon>Eukaryota</taxon>
        <taxon>Viridiplantae</taxon>
        <taxon>Streptophyta</taxon>
        <taxon>Embryophyta</taxon>
        <taxon>Tracheophyta</taxon>
        <taxon>Spermatophyta</taxon>
        <taxon>Magnoliopsida</taxon>
        <taxon>eudicotyledons</taxon>
        <taxon>Gunneridae</taxon>
        <taxon>Pentapetalae</taxon>
        <taxon>rosids</taxon>
        <taxon>fabids</taxon>
        <taxon>Rosales</taxon>
        <taxon>Rhamnaceae</taxon>
        <taxon>rhamnoid group</taxon>
        <taxon>Rhamneae</taxon>
        <taxon>Rhamnella</taxon>
    </lineage>
</organism>
<keyword evidence="17" id="KW-1185">Reference proteome</keyword>
<evidence type="ECO:0000256" key="13">
    <source>
        <dbReference type="RuleBase" id="RU361134"/>
    </source>
</evidence>
<evidence type="ECO:0000256" key="5">
    <source>
        <dbReference type="ARBA" id="ARBA00022723"/>
    </source>
</evidence>
<evidence type="ECO:0000256" key="10">
    <source>
        <dbReference type="PIRNR" id="PIRNR001028"/>
    </source>
</evidence>
<comment type="similarity">
    <text evidence="3 10 12">Belongs to the glycosyl hydrolase 13 family.</text>
</comment>
<dbReference type="OrthoDB" id="550577at2759"/>
<evidence type="ECO:0000259" key="15">
    <source>
        <dbReference type="SMART" id="SM00810"/>
    </source>
</evidence>
<dbReference type="PANTHER" id="PTHR43447">
    <property type="entry name" value="ALPHA-AMYLASE"/>
    <property type="match status" value="1"/>
</dbReference>
<comment type="cofactor">
    <cofactor evidence="2 10">
        <name>Ca(2+)</name>
        <dbReference type="ChEBI" id="CHEBI:29108"/>
    </cofactor>
</comment>
<evidence type="ECO:0000256" key="6">
    <source>
        <dbReference type="ARBA" id="ARBA00022801"/>
    </source>
</evidence>
<dbReference type="SMART" id="SM00642">
    <property type="entry name" value="Aamy"/>
    <property type="match status" value="1"/>
</dbReference>
<evidence type="ECO:0000256" key="1">
    <source>
        <dbReference type="ARBA" id="ARBA00000548"/>
    </source>
</evidence>
<comment type="catalytic activity">
    <reaction evidence="1 10 13">
        <text>Endohydrolysis of (1-&gt;4)-alpha-D-glucosidic linkages in polysaccharides containing three or more (1-&gt;4)-alpha-linked D-glucose units.</text>
        <dbReference type="EC" id="3.2.1.1"/>
    </reaction>
</comment>
<protein>
    <recommendedName>
        <fullName evidence="4 10">Alpha-amylase</fullName>
        <ecNumber evidence="4 10">3.2.1.1</ecNumber>
    </recommendedName>
    <alternativeName>
        <fullName evidence="9 10">1,4-alpha-D-glucan glucanohydrolase</fullName>
    </alternativeName>
</protein>
<dbReference type="Pfam" id="PF07821">
    <property type="entry name" value="Alpha-amyl_C2"/>
    <property type="match status" value="1"/>
</dbReference>
<keyword evidence="8 13" id="KW-0326">Glycosidase</keyword>
<gene>
    <name evidence="16" type="ORF">FNV43_RR11839</name>
</gene>
<dbReference type="SUPFAM" id="SSF51445">
    <property type="entry name" value="(Trans)glycosidases"/>
    <property type="match status" value="1"/>
</dbReference>
<evidence type="ECO:0000256" key="7">
    <source>
        <dbReference type="ARBA" id="ARBA00023277"/>
    </source>
</evidence>
<dbReference type="InterPro" id="IPR013775">
    <property type="entry name" value="A-amylase_pln"/>
</dbReference>
<dbReference type="InterPro" id="IPR012850">
    <property type="entry name" value="A-amylase_bs_C"/>
</dbReference>
<dbReference type="GO" id="GO:0005509">
    <property type="term" value="F:calcium ion binding"/>
    <property type="evidence" value="ECO:0007669"/>
    <property type="project" value="UniProtKB-UniRule"/>
</dbReference>
<evidence type="ECO:0000259" key="14">
    <source>
        <dbReference type="SMART" id="SM00642"/>
    </source>
</evidence>
<evidence type="ECO:0000256" key="4">
    <source>
        <dbReference type="ARBA" id="ARBA00012595"/>
    </source>
</evidence>
<reference evidence="16" key="1">
    <citation type="submission" date="2020-03" db="EMBL/GenBank/DDBJ databases">
        <title>A high-quality chromosome-level genome assembly of a woody plant with both climbing and erect habits, Rhamnella rubrinervis.</title>
        <authorList>
            <person name="Lu Z."/>
            <person name="Yang Y."/>
            <person name="Zhu X."/>
            <person name="Sun Y."/>
        </authorList>
    </citation>
    <scope>NUCLEOTIDE SEQUENCE</scope>
    <source>
        <strain evidence="16">BYM</strain>
        <tissue evidence="16">Leaf</tissue>
    </source>
</reference>
<dbReference type="Gene3D" id="2.60.40.1180">
    <property type="entry name" value="Golgi alpha-mannosidase II"/>
    <property type="match status" value="1"/>
</dbReference>
<dbReference type="InterPro" id="IPR006046">
    <property type="entry name" value="Alpha_amylase"/>
</dbReference>
<dbReference type="PIRSF" id="PIRSF001028">
    <property type="entry name" value="Alph-amls_plant"/>
    <property type="match status" value="1"/>
</dbReference>
<evidence type="ECO:0000256" key="12">
    <source>
        <dbReference type="RuleBase" id="RU003615"/>
    </source>
</evidence>
<dbReference type="EC" id="3.2.1.1" evidence="4 10"/>
<dbReference type="SUPFAM" id="SSF51011">
    <property type="entry name" value="Glycosyl hydrolase domain"/>
    <property type="match status" value="1"/>
</dbReference>
<dbReference type="InterPro" id="IPR017853">
    <property type="entry name" value="GH"/>
</dbReference>
<evidence type="ECO:0000256" key="9">
    <source>
        <dbReference type="ARBA" id="ARBA00030238"/>
    </source>
</evidence>
<evidence type="ECO:0000313" key="17">
    <source>
        <dbReference type="Proteomes" id="UP000796880"/>
    </source>
</evidence>
<feature type="domain" description="Glycosyl hydrolase family 13 catalytic" evidence="14">
    <location>
        <begin position="25"/>
        <end position="367"/>
    </location>
</feature>
<feature type="active site" description="Nucleophile" evidence="11">
    <location>
        <position position="199"/>
    </location>
</feature>
<dbReference type="EMBL" id="VOIH02000005">
    <property type="protein sequence ID" value="KAF3446659.1"/>
    <property type="molecule type" value="Genomic_DNA"/>
</dbReference>
<dbReference type="AlphaFoldDB" id="A0A8K0MHP1"/>
<feature type="active site" description="Proton donor" evidence="11">
    <location>
        <position position="224"/>
    </location>
</feature>
<keyword evidence="7 13" id="KW-0119">Carbohydrate metabolism</keyword>
<sequence>MDFHTSLISIICLCISLFVSFTSPTILLQGFNWDSHSKGGWYNTLKTSVPDLANAGITHVWLPPPSHSADDAPQGYIPGRLYDLNASKYGTEEELKSVIGALKEKGIKAIADIVINHRAVEKGTCNFEGGTPDSRLDWGPSFICRDEANCSDGKGNPDSGQDFPYAIDIDQLNPQVQSELSEWMNWLKTDIGFDGYRFDFVRGYASSITKIYMQQTSPGFAVAENWPDFPKGADGRIDANLDAHRREIADWVEAAGGVVTAFDFTTKGILNVAVEGHELWRLKNSNGKPSGLIGIKPESAVTFIDNHDTGPQRVFPGPFPADNVSLGYAYILTHPGIPSIYYDHLFLWGKKEELGKLTAIRTRNGIKATSTVNILAAEADLYMAGIDDKIIVKIGPKDDLGNLLPQNYKVATAGINYAVWEKV</sequence>
<name>A0A8K0MHP1_9ROSA</name>
<keyword evidence="6 13" id="KW-0378">Hydrolase</keyword>
<dbReference type="InterPro" id="IPR013780">
    <property type="entry name" value="Glyco_hydro_b"/>
</dbReference>
<proteinExistence type="inferred from homology"/>
<evidence type="ECO:0000313" key="16">
    <source>
        <dbReference type="EMBL" id="KAF3446659.1"/>
    </source>
</evidence>
<dbReference type="GO" id="GO:0004556">
    <property type="term" value="F:alpha-amylase activity"/>
    <property type="evidence" value="ECO:0007669"/>
    <property type="project" value="UniProtKB-UniRule"/>
</dbReference>
<dbReference type="SMART" id="SM00810">
    <property type="entry name" value="Alpha-amyl_C2"/>
    <property type="match status" value="1"/>
</dbReference>
<evidence type="ECO:0000256" key="8">
    <source>
        <dbReference type="ARBA" id="ARBA00023295"/>
    </source>
</evidence>